<evidence type="ECO:0000313" key="2">
    <source>
        <dbReference type="EMBL" id="MCY1081442.1"/>
    </source>
</evidence>
<sequence>MTEETEETEETGETFKGSDRNVISLDLELSTLGDATRAAQMLSDLQARGGLMDQAMEKAAPMCIFSVLALIGARIDHVRRVLRGEDSPMNIAAPHNEIPLPRLTGDIDGDVLLFNYDDFRGHMSVGNGSVWQSIEEKAERARERKAKVPREPRGSKRPGRRKAKEPKGKGGEPKRSLAVVRGGASKEPPPAAP</sequence>
<dbReference type="EMBL" id="JAPNKA010000001">
    <property type="protein sequence ID" value="MCY1081442.1"/>
    <property type="molecule type" value="Genomic_DNA"/>
</dbReference>
<evidence type="ECO:0000256" key="1">
    <source>
        <dbReference type="SAM" id="MobiDB-lite"/>
    </source>
</evidence>
<keyword evidence="3" id="KW-1185">Reference proteome</keyword>
<reference evidence="2 3" key="1">
    <citation type="submission" date="2022-11" db="EMBL/GenBank/DDBJ databases">
        <title>Minimal conservation of predation-associated metabolite biosynthetic gene clusters underscores biosynthetic potential of Myxococcota including descriptions for ten novel species: Archangium lansinium sp. nov., Myxococcus landrumus sp. nov., Nannocystis bai.</title>
        <authorList>
            <person name="Ahearne A."/>
            <person name="Stevens C."/>
            <person name="Phillips K."/>
        </authorList>
    </citation>
    <scope>NUCLEOTIDE SEQUENCE [LARGE SCALE GENOMIC DNA]</scope>
    <source>
        <strain evidence="2 3">MIWBW</strain>
    </source>
</reference>
<proteinExistence type="predicted"/>
<evidence type="ECO:0000313" key="3">
    <source>
        <dbReference type="Proteomes" id="UP001207654"/>
    </source>
</evidence>
<feature type="compositionally biased region" description="Basic residues" evidence="1">
    <location>
        <begin position="155"/>
        <end position="164"/>
    </location>
</feature>
<feature type="compositionally biased region" description="Basic and acidic residues" evidence="1">
    <location>
        <begin position="165"/>
        <end position="175"/>
    </location>
</feature>
<gene>
    <name evidence="2" type="ORF">OV287_44010</name>
</gene>
<name>A0ABT4AKU7_9BACT</name>
<dbReference type="RefSeq" id="WP_267540040.1">
    <property type="nucleotide sequence ID" value="NZ_JAPNKA010000001.1"/>
</dbReference>
<comment type="caution">
    <text evidence="2">The sequence shown here is derived from an EMBL/GenBank/DDBJ whole genome shotgun (WGS) entry which is preliminary data.</text>
</comment>
<accession>A0ABT4AKU7</accession>
<organism evidence="2 3">
    <name type="scientific">Archangium lansingense</name>
    <dbReference type="NCBI Taxonomy" id="2995310"/>
    <lineage>
        <taxon>Bacteria</taxon>
        <taxon>Pseudomonadati</taxon>
        <taxon>Myxococcota</taxon>
        <taxon>Myxococcia</taxon>
        <taxon>Myxococcales</taxon>
        <taxon>Cystobacterineae</taxon>
        <taxon>Archangiaceae</taxon>
        <taxon>Archangium</taxon>
    </lineage>
</organism>
<dbReference type="Proteomes" id="UP001207654">
    <property type="component" value="Unassembled WGS sequence"/>
</dbReference>
<feature type="compositionally biased region" description="Basic and acidic residues" evidence="1">
    <location>
        <begin position="136"/>
        <end position="154"/>
    </location>
</feature>
<protein>
    <submittedName>
        <fullName evidence="2">Uncharacterized protein</fullName>
    </submittedName>
</protein>
<feature type="region of interest" description="Disordered" evidence="1">
    <location>
        <begin position="136"/>
        <end position="193"/>
    </location>
</feature>